<accession>A0A545TT98</accession>
<dbReference type="SUPFAM" id="SSF69279">
    <property type="entry name" value="Phage tail proteins"/>
    <property type="match status" value="2"/>
</dbReference>
<dbReference type="NCBIfam" id="TIGR03361">
    <property type="entry name" value="VI_Rhs_Vgr"/>
    <property type="match status" value="1"/>
</dbReference>
<dbReference type="Gene3D" id="2.30.110.50">
    <property type="match status" value="1"/>
</dbReference>
<dbReference type="Gene3D" id="4.10.220.110">
    <property type="match status" value="1"/>
</dbReference>
<gene>
    <name evidence="6" type="ORF">FKG95_09735</name>
</gene>
<comment type="subcellular location">
    <subcellularLocation>
        <location evidence="1">Secreted</location>
    </subcellularLocation>
</comment>
<comment type="similarity">
    <text evidence="2">Belongs to the VgrG protein family.</text>
</comment>
<dbReference type="OrthoDB" id="9762420at2"/>
<dbReference type="Gene3D" id="2.40.50.230">
    <property type="entry name" value="Gp5 N-terminal domain"/>
    <property type="match status" value="1"/>
</dbReference>
<evidence type="ECO:0000256" key="1">
    <source>
        <dbReference type="ARBA" id="ARBA00004613"/>
    </source>
</evidence>
<comment type="caution">
    <text evidence="6">The sequence shown here is derived from an EMBL/GenBank/DDBJ whole genome shotgun (WGS) entry which is preliminary data.</text>
</comment>
<dbReference type="GO" id="GO:0005576">
    <property type="term" value="C:extracellular region"/>
    <property type="evidence" value="ECO:0007669"/>
    <property type="project" value="UniProtKB-SubCell"/>
</dbReference>
<dbReference type="InterPro" id="IPR017847">
    <property type="entry name" value="T6SS_RhsGE_Vgr_subset"/>
</dbReference>
<name>A0A545TT98_9PROT</name>
<evidence type="ECO:0000259" key="4">
    <source>
        <dbReference type="Pfam" id="PF04717"/>
    </source>
</evidence>
<evidence type="ECO:0000256" key="2">
    <source>
        <dbReference type="ARBA" id="ARBA00005558"/>
    </source>
</evidence>
<feature type="domain" description="Gp5/Type VI secretion system Vgr C-terminal trimerisation" evidence="5">
    <location>
        <begin position="472"/>
        <end position="585"/>
    </location>
</feature>
<dbReference type="Pfam" id="PF22178">
    <property type="entry name" value="Gp5_trimer_C"/>
    <property type="match status" value="1"/>
</dbReference>
<keyword evidence="3" id="KW-0964">Secreted</keyword>
<evidence type="ECO:0000313" key="7">
    <source>
        <dbReference type="Proteomes" id="UP000315252"/>
    </source>
</evidence>
<dbReference type="Gene3D" id="3.55.50.10">
    <property type="entry name" value="Baseplate protein-like domains"/>
    <property type="match status" value="1"/>
</dbReference>
<feature type="domain" description="Gp5/Type VI secretion system Vgr protein OB-fold" evidence="4">
    <location>
        <begin position="386"/>
        <end position="455"/>
    </location>
</feature>
<dbReference type="Pfam" id="PF05954">
    <property type="entry name" value="Phage_GPD"/>
    <property type="match status" value="1"/>
</dbReference>
<dbReference type="SUPFAM" id="SSF69349">
    <property type="entry name" value="Phage fibre proteins"/>
    <property type="match status" value="1"/>
</dbReference>
<dbReference type="EMBL" id="VHSH01000003">
    <property type="protein sequence ID" value="TQV80449.1"/>
    <property type="molecule type" value="Genomic_DNA"/>
</dbReference>
<dbReference type="NCBIfam" id="TIGR01646">
    <property type="entry name" value="vgr_GE"/>
    <property type="match status" value="1"/>
</dbReference>
<sequence length="642" mass="71299">MVAWEQTGRLLTIESPLGQDVLLLSGLEGEERSSRLFRFDLDLLSETAEVDPKDLLGKSVSFSVKMPDRDGEVRWFNGIVKRFASGGAAGQGLYSYRIEVVPEFWLLTRTSDCRIFQEKTVDKIIEDVFSDASFSDYEIRANASFPTLEYCVQFNESDFNFVSRLMERFGLFYFHKHEQGKHTLVIADNASAYEDALQAEVEHRAGGVSGGVVNSWNPSHEFKSGTWVQSDYNFTTSKTDLESKTNTVIDNADFKKYEVYEYPGQFTTKAEGSTSSELRMETEEASYKVVEGQGDCCSFSPGHSFKLTRHETEAEVDQEYVVSGLTHHAYDPTFLAAGGGETASYANRFVALPKDIVLRPEKITPVPRPNGPQSAVVVGPAGEEIDVDEHGRVHVQFHWDRYGEDDDKSSCYLRVTQMWAGKNWGSVFTPRVGMEVIVSFLDGDYDRPLVTGCVYNDENTPPYSLPANKTQSGIKTRSSKSGAEADFNELRFEDKAGKEEVYFHAQKDFMRKVENDDTLEVDNDQSITVTNNRTLEVSKGNEDITISQGNRTATISKGNEKLSVKMGNIAVKADAGKITVEAMQSIELKVGGNSIKIDQSGIKIKGMMVTVQGDMKADLKSPMTTVEGSGMLTVKGGIVMIN</sequence>
<dbReference type="InterPro" id="IPR006533">
    <property type="entry name" value="T6SS_Vgr_RhsGE"/>
</dbReference>
<dbReference type="InterPro" id="IPR054030">
    <property type="entry name" value="Gp5_Vgr_C"/>
</dbReference>
<dbReference type="InterPro" id="IPR037026">
    <property type="entry name" value="Vgr_OB-fold_dom_sf"/>
</dbReference>
<proteinExistence type="inferred from homology"/>
<keyword evidence="7" id="KW-1185">Reference proteome</keyword>
<dbReference type="InterPro" id="IPR050708">
    <property type="entry name" value="T6SS_VgrG/RHS"/>
</dbReference>
<dbReference type="SUPFAM" id="SSF69255">
    <property type="entry name" value="gp5 N-terminal domain-like"/>
    <property type="match status" value="1"/>
</dbReference>
<evidence type="ECO:0000256" key="3">
    <source>
        <dbReference type="ARBA" id="ARBA00022525"/>
    </source>
</evidence>
<dbReference type="InterPro" id="IPR006531">
    <property type="entry name" value="Gp5/Vgr_OB"/>
</dbReference>
<dbReference type="PANTHER" id="PTHR32305:SF15">
    <property type="entry name" value="PROTEIN RHSA-RELATED"/>
    <property type="match status" value="1"/>
</dbReference>
<reference evidence="6 7" key="1">
    <citation type="submission" date="2019-06" db="EMBL/GenBank/DDBJ databases">
        <title>Whole genome sequence for Rhodospirillaceae sp. R148.</title>
        <authorList>
            <person name="Wang G."/>
        </authorList>
    </citation>
    <scope>NUCLEOTIDE SEQUENCE [LARGE SCALE GENOMIC DNA]</scope>
    <source>
        <strain evidence="6 7">R148</strain>
    </source>
</reference>
<dbReference type="Proteomes" id="UP000315252">
    <property type="component" value="Unassembled WGS sequence"/>
</dbReference>
<organism evidence="6 7">
    <name type="scientific">Denitrobaculum tricleocarpae</name>
    <dbReference type="NCBI Taxonomy" id="2591009"/>
    <lineage>
        <taxon>Bacteria</taxon>
        <taxon>Pseudomonadati</taxon>
        <taxon>Pseudomonadota</taxon>
        <taxon>Alphaproteobacteria</taxon>
        <taxon>Rhodospirillales</taxon>
        <taxon>Rhodospirillaceae</taxon>
        <taxon>Denitrobaculum</taxon>
    </lineage>
</organism>
<protein>
    <submittedName>
        <fullName evidence="6">Type VI secretion system tip protein VgrG</fullName>
    </submittedName>
</protein>
<evidence type="ECO:0000313" key="6">
    <source>
        <dbReference type="EMBL" id="TQV80449.1"/>
    </source>
</evidence>
<evidence type="ECO:0000259" key="5">
    <source>
        <dbReference type="Pfam" id="PF22178"/>
    </source>
</evidence>
<dbReference type="Pfam" id="PF04717">
    <property type="entry name" value="Phage_base_V"/>
    <property type="match status" value="1"/>
</dbReference>
<dbReference type="AlphaFoldDB" id="A0A545TT98"/>
<dbReference type="PANTHER" id="PTHR32305">
    <property type="match status" value="1"/>
</dbReference>